<accession>A0A6G9YAV6</accession>
<sequence>MLRDHVAAPVRAVLESTRGRSVRRFDRDARAVDSRFAERLSSGWVVRQTDSIVAQSIRRVGSSGLSRAKFISGMDADAVDTSHAMDPQVSDSRGVRRGAFGDESAAAGAQADRRFGGSLEGWRAEFVTGAPLAGSSSFGDVLEDSVAAAAQAGRRFGGSPEGWRAEFVTGAPLAGSSSSGDVLEDSAGAVARGLLNGGRGNGYFDAPGGGVAGGFGRDISGDETDSAAV</sequence>
<protein>
    <submittedName>
        <fullName evidence="1">Uncharacterized protein</fullName>
    </submittedName>
</protein>
<dbReference type="EMBL" id="CP046172">
    <property type="protein sequence ID" value="QIS10217.1"/>
    <property type="molecule type" value="Genomic_DNA"/>
</dbReference>
<name>A0A6G9YAV6_9NOCA</name>
<dbReference type="RefSeq" id="WP_167473225.1">
    <property type="nucleotide sequence ID" value="NZ_CP046172.1"/>
</dbReference>
<dbReference type="KEGG" id="nah:F5544_11625"/>
<dbReference type="Proteomes" id="UP000503540">
    <property type="component" value="Chromosome"/>
</dbReference>
<dbReference type="AlphaFoldDB" id="A0A6G9YAV6"/>
<keyword evidence="2" id="KW-1185">Reference proteome</keyword>
<evidence type="ECO:0000313" key="1">
    <source>
        <dbReference type="EMBL" id="QIS10217.1"/>
    </source>
</evidence>
<evidence type="ECO:0000313" key="2">
    <source>
        <dbReference type="Proteomes" id="UP000503540"/>
    </source>
</evidence>
<organism evidence="1 2">
    <name type="scientific">Nocardia arthritidis</name>
    <dbReference type="NCBI Taxonomy" id="228602"/>
    <lineage>
        <taxon>Bacteria</taxon>
        <taxon>Bacillati</taxon>
        <taxon>Actinomycetota</taxon>
        <taxon>Actinomycetes</taxon>
        <taxon>Mycobacteriales</taxon>
        <taxon>Nocardiaceae</taxon>
        <taxon>Nocardia</taxon>
    </lineage>
</organism>
<gene>
    <name evidence="1" type="ORF">F5544_11625</name>
</gene>
<reference evidence="1 2" key="1">
    <citation type="journal article" date="2019" name="ACS Chem. Biol.">
        <title>Identification and Mobilization of a Cryptic Antibiotic Biosynthesis Gene Locus from a Human-Pathogenic Nocardia Isolate.</title>
        <authorList>
            <person name="Herisse M."/>
            <person name="Ishida K."/>
            <person name="Porter J.L."/>
            <person name="Howden B."/>
            <person name="Hertweck C."/>
            <person name="Stinear T.P."/>
            <person name="Pidot S.J."/>
        </authorList>
    </citation>
    <scope>NUCLEOTIDE SEQUENCE [LARGE SCALE GENOMIC DNA]</scope>
    <source>
        <strain evidence="1 2">AUSMDU00012717</strain>
    </source>
</reference>
<proteinExistence type="predicted"/>